<dbReference type="EMBL" id="CP061169">
    <property type="protein sequence ID" value="QPZ40127.1"/>
    <property type="molecule type" value="Genomic_DNA"/>
</dbReference>
<evidence type="ECO:0000256" key="5">
    <source>
        <dbReference type="ARBA" id="ARBA00022989"/>
    </source>
</evidence>
<accession>A0ABX6YPB3</accession>
<name>A0ABX6YPB3_9MICO</name>
<organism evidence="10 11">
    <name type="scientific">Paramicrobacterium chengjingii</name>
    <dbReference type="NCBI Taxonomy" id="2769067"/>
    <lineage>
        <taxon>Bacteria</taxon>
        <taxon>Bacillati</taxon>
        <taxon>Actinomycetota</taxon>
        <taxon>Actinomycetes</taxon>
        <taxon>Micrococcales</taxon>
        <taxon>Microbacteriaceae</taxon>
        <taxon>Paramicrobacterium</taxon>
    </lineage>
</organism>
<dbReference type="PANTHER" id="PTHR14463">
    <property type="entry name" value="LIPASE MATURATION FACTOR"/>
    <property type="match status" value="1"/>
</dbReference>
<keyword evidence="3 7" id="KW-0812">Transmembrane</keyword>
<dbReference type="PANTHER" id="PTHR14463:SF10">
    <property type="entry name" value="LIPASE MATURATION FACTOR 1"/>
    <property type="match status" value="1"/>
</dbReference>
<proteinExistence type="inferred from homology"/>
<feature type="transmembrane region" description="Helical" evidence="7">
    <location>
        <begin position="81"/>
        <end position="100"/>
    </location>
</feature>
<evidence type="ECO:0000256" key="6">
    <source>
        <dbReference type="ARBA" id="ARBA00023136"/>
    </source>
</evidence>
<evidence type="ECO:0000256" key="3">
    <source>
        <dbReference type="ARBA" id="ARBA00022692"/>
    </source>
</evidence>
<keyword evidence="6 7" id="KW-0472">Membrane</keyword>
<evidence type="ECO:0000256" key="4">
    <source>
        <dbReference type="ARBA" id="ARBA00022824"/>
    </source>
</evidence>
<feature type="transmembrane region" description="Helical" evidence="7">
    <location>
        <begin position="264"/>
        <end position="285"/>
    </location>
</feature>
<dbReference type="Pfam" id="PF06762">
    <property type="entry name" value="LMF1"/>
    <property type="match status" value="1"/>
</dbReference>
<feature type="domain" description="Lipase maturation factor 1/2 N-terminal" evidence="8">
    <location>
        <begin position="131"/>
        <end position="283"/>
    </location>
</feature>
<evidence type="ECO:0000256" key="1">
    <source>
        <dbReference type="ARBA" id="ARBA00004477"/>
    </source>
</evidence>
<dbReference type="Pfam" id="PF25179">
    <property type="entry name" value="LMF1_C"/>
    <property type="match status" value="1"/>
</dbReference>
<evidence type="ECO:0000259" key="8">
    <source>
        <dbReference type="Pfam" id="PF06762"/>
    </source>
</evidence>
<dbReference type="Proteomes" id="UP000662814">
    <property type="component" value="Chromosome"/>
</dbReference>
<comment type="subcellular location">
    <subcellularLocation>
        <location evidence="1">Endoplasmic reticulum membrane</location>
        <topology evidence="1">Multi-pass membrane protein</topology>
    </subcellularLocation>
</comment>
<feature type="transmembrane region" description="Helical" evidence="7">
    <location>
        <begin position="320"/>
        <end position="342"/>
    </location>
</feature>
<keyword evidence="11" id="KW-1185">Reference proteome</keyword>
<evidence type="ECO:0000313" key="11">
    <source>
        <dbReference type="Proteomes" id="UP000662814"/>
    </source>
</evidence>
<comment type="similarity">
    <text evidence="2">Belongs to the lipase maturation factor family.</text>
</comment>
<evidence type="ECO:0000256" key="2">
    <source>
        <dbReference type="ARBA" id="ARBA00005512"/>
    </source>
</evidence>
<evidence type="ECO:0000256" key="7">
    <source>
        <dbReference type="SAM" id="Phobius"/>
    </source>
</evidence>
<feature type="transmembrane region" description="Helical" evidence="7">
    <location>
        <begin position="26"/>
        <end position="46"/>
    </location>
</feature>
<protein>
    <submittedName>
        <fullName evidence="10">Lipase maturation factor family protein</fullName>
    </submittedName>
</protein>
<dbReference type="InterPro" id="IPR057433">
    <property type="entry name" value="LMF1/2_C"/>
</dbReference>
<feature type="transmembrane region" description="Helical" evidence="7">
    <location>
        <begin position="233"/>
        <end position="258"/>
    </location>
</feature>
<keyword evidence="5 7" id="KW-1133">Transmembrane helix</keyword>
<dbReference type="InterPro" id="IPR057434">
    <property type="entry name" value="LMF1/2_N"/>
</dbReference>
<evidence type="ECO:0000313" key="10">
    <source>
        <dbReference type="EMBL" id="QPZ40127.1"/>
    </source>
</evidence>
<feature type="domain" description="Lipase maturation factor 1/2 C-terminal" evidence="9">
    <location>
        <begin position="361"/>
        <end position="493"/>
    </location>
</feature>
<evidence type="ECO:0000259" key="9">
    <source>
        <dbReference type="Pfam" id="PF25179"/>
    </source>
</evidence>
<feature type="transmembrane region" description="Helical" evidence="7">
    <location>
        <begin position="155"/>
        <end position="178"/>
    </location>
</feature>
<dbReference type="InterPro" id="IPR009613">
    <property type="entry name" value="LMF"/>
</dbReference>
<sequence length="505" mass="55542">MTGLVDAFGLLDARDYTIAREVLQRGIAAVFVIAFASAFAQFPALLGEHGLLPAPAFIARTSGRRLPSVFRLRAFRYSDRMLRGVAAVGVAIAASVVLGLPQLGPPWLPLVAFALLWVLYLSIANIGQVFYGFGWESLLLEAGAIAAFLGSHESAPPLLIVVFFWWLVVRIELGAGLIKIRGDSSWRDLTAMTYHHETQPMPGPLSRLAHLLPTAVHRAETLGNHVVQLGMPLLLFAPQPIAGCAATLIIVTQLWLVVTGNFAWLNWMTIIVAFSGVSDSFLAWITGHSTSSASWSWFGVPLGGQSEPDAVGITASTSPIWWLALTTAVFLVFAWLSVPAVANLFSRGQLMNAGFNRLGIGNAYGAFGSVTRVRREVVIEGTLAEHPGDDDWLAYEFKGKPGATAYRPRQFAPYHLRLDWQMWFLALGDWNATWFARLVEKLLIADRALLRLLRVDPFGGVAPRAVRARVFSYRFATRAEKRETGDIWMRRELAVLVQPTSRVPQ</sequence>
<reference evidence="10 11" key="1">
    <citation type="submission" date="2020-12" db="EMBL/GenBank/DDBJ databases">
        <title>Microbacterium sp. HY060.</title>
        <authorList>
            <person name="Zhou J."/>
        </authorList>
    </citation>
    <scope>NUCLEOTIDE SEQUENCE [LARGE SCALE GENOMIC DNA]</scope>
    <source>
        <strain evidence="10 11">HY60</strain>
    </source>
</reference>
<keyword evidence="4" id="KW-0256">Endoplasmic reticulum</keyword>
<gene>
    <name evidence="10" type="ORF">HCR76_01880</name>
</gene>